<dbReference type="InterPro" id="IPR025944">
    <property type="entry name" value="Sigma_54_int_dom_CS"/>
</dbReference>
<dbReference type="STRING" id="617002.SAMN05660653_01074"/>
<sequence length="470" mass="52742">MDQFNVLIVDDERDMLDGLRRILPYELEKTNIVVTHSPLQALELAAASPFDLILMDVRMPEMSGIELLEQIRAMDSKATVIMMTAYGSIETAVQSIKLGAYDFITKPFDIPDLVRLIKKALERSGLIRENQSLRQRISEKTVLEEFVGQSPPMQQLYATIRSVAGTDYPVLIRGESGTGKELAAKAIHTLSRRCERGLVSVNCPAIPEHLLESELFGHKKGSFTGALKDHKGLFAEANGSSLHLDEIADIPVSIQTKLLRALQEQEIRPLGSSRNIKVDVRILSTTNQHLENKILDKSFREDLFYRLNVVSVETPPLREITEDIPLLVHHFNRLSALELNCTPKVVATDVLEVLMQREWPGNVRELKNFVRRLIIFCPGEELSLSVLKMVDGRHAARPVPDNTIESEAIEPYAEAKTKAINAFTDEYVRDVLSRTGGNVSQAAKMAGLSRVALQKIIRRMNMIPGEYRSE</sequence>
<dbReference type="AlphaFoldDB" id="A0A1G6BNH6"/>
<organism evidence="8 9">
    <name type="scientific">Desulfonatronum thiosulfatophilum</name>
    <dbReference type="NCBI Taxonomy" id="617002"/>
    <lineage>
        <taxon>Bacteria</taxon>
        <taxon>Pseudomonadati</taxon>
        <taxon>Thermodesulfobacteriota</taxon>
        <taxon>Desulfovibrionia</taxon>
        <taxon>Desulfovibrionales</taxon>
        <taxon>Desulfonatronaceae</taxon>
        <taxon>Desulfonatronum</taxon>
    </lineage>
</organism>
<evidence type="ECO:0000256" key="2">
    <source>
        <dbReference type="ARBA" id="ARBA00022840"/>
    </source>
</evidence>
<dbReference type="InterPro" id="IPR027417">
    <property type="entry name" value="P-loop_NTPase"/>
</dbReference>
<dbReference type="OrthoDB" id="9763792at2"/>
<feature type="domain" description="Response regulatory" evidence="7">
    <location>
        <begin position="5"/>
        <end position="121"/>
    </location>
</feature>
<dbReference type="SUPFAM" id="SSF52540">
    <property type="entry name" value="P-loop containing nucleoside triphosphate hydrolases"/>
    <property type="match status" value="1"/>
</dbReference>
<dbReference type="GO" id="GO:0000160">
    <property type="term" value="P:phosphorelay signal transduction system"/>
    <property type="evidence" value="ECO:0007669"/>
    <property type="project" value="InterPro"/>
</dbReference>
<name>A0A1G6BNH6_9BACT</name>
<feature type="modified residue" description="4-aspartylphosphate" evidence="5">
    <location>
        <position position="56"/>
    </location>
</feature>
<keyword evidence="9" id="KW-1185">Reference proteome</keyword>
<dbReference type="RefSeq" id="WP_092118492.1">
    <property type="nucleotide sequence ID" value="NZ_FMXO01000005.1"/>
</dbReference>
<dbReference type="InterPro" id="IPR009057">
    <property type="entry name" value="Homeodomain-like_sf"/>
</dbReference>
<dbReference type="Pfam" id="PF25601">
    <property type="entry name" value="AAA_lid_14"/>
    <property type="match status" value="1"/>
</dbReference>
<dbReference type="GO" id="GO:0005524">
    <property type="term" value="F:ATP binding"/>
    <property type="evidence" value="ECO:0007669"/>
    <property type="project" value="UniProtKB-KW"/>
</dbReference>
<dbReference type="Pfam" id="PF00158">
    <property type="entry name" value="Sigma54_activat"/>
    <property type="match status" value="1"/>
</dbReference>
<dbReference type="Gene3D" id="3.40.50.2300">
    <property type="match status" value="1"/>
</dbReference>
<dbReference type="InterPro" id="IPR002078">
    <property type="entry name" value="Sigma_54_int"/>
</dbReference>
<protein>
    <submittedName>
        <fullName evidence="8">Regulatory protein, Fis family</fullName>
    </submittedName>
</protein>
<dbReference type="GO" id="GO:0043565">
    <property type="term" value="F:sequence-specific DNA binding"/>
    <property type="evidence" value="ECO:0007669"/>
    <property type="project" value="InterPro"/>
</dbReference>
<evidence type="ECO:0000256" key="3">
    <source>
        <dbReference type="ARBA" id="ARBA00023015"/>
    </source>
</evidence>
<accession>A0A1G6BNH6</accession>
<evidence type="ECO:0000313" key="8">
    <source>
        <dbReference type="EMBL" id="SDB22181.1"/>
    </source>
</evidence>
<dbReference type="EMBL" id="FMXO01000005">
    <property type="protein sequence ID" value="SDB22181.1"/>
    <property type="molecule type" value="Genomic_DNA"/>
</dbReference>
<feature type="domain" description="Sigma-54 factor interaction" evidence="6">
    <location>
        <begin position="146"/>
        <end position="375"/>
    </location>
</feature>
<dbReference type="GO" id="GO:0006355">
    <property type="term" value="P:regulation of DNA-templated transcription"/>
    <property type="evidence" value="ECO:0007669"/>
    <property type="project" value="InterPro"/>
</dbReference>
<dbReference type="InterPro" id="IPR003593">
    <property type="entry name" value="AAA+_ATPase"/>
</dbReference>
<evidence type="ECO:0000259" key="6">
    <source>
        <dbReference type="PROSITE" id="PS50045"/>
    </source>
</evidence>
<keyword evidence="4" id="KW-0804">Transcription</keyword>
<evidence type="ECO:0000256" key="4">
    <source>
        <dbReference type="ARBA" id="ARBA00023163"/>
    </source>
</evidence>
<dbReference type="CDD" id="cd00009">
    <property type="entry name" value="AAA"/>
    <property type="match status" value="1"/>
</dbReference>
<dbReference type="PROSITE" id="PS50110">
    <property type="entry name" value="RESPONSE_REGULATORY"/>
    <property type="match status" value="1"/>
</dbReference>
<dbReference type="SUPFAM" id="SSF46689">
    <property type="entry name" value="Homeodomain-like"/>
    <property type="match status" value="1"/>
</dbReference>
<dbReference type="SMART" id="SM00382">
    <property type="entry name" value="AAA"/>
    <property type="match status" value="1"/>
</dbReference>
<dbReference type="Proteomes" id="UP000198771">
    <property type="component" value="Unassembled WGS sequence"/>
</dbReference>
<dbReference type="Gene3D" id="1.10.8.60">
    <property type="match status" value="1"/>
</dbReference>
<dbReference type="PANTHER" id="PTHR32071:SF57">
    <property type="entry name" value="C4-DICARBOXYLATE TRANSPORT TRANSCRIPTIONAL REGULATORY PROTEIN DCTD"/>
    <property type="match status" value="1"/>
</dbReference>
<dbReference type="Pfam" id="PF00072">
    <property type="entry name" value="Response_reg"/>
    <property type="match status" value="1"/>
</dbReference>
<dbReference type="SUPFAM" id="SSF52172">
    <property type="entry name" value="CheY-like"/>
    <property type="match status" value="1"/>
</dbReference>
<dbReference type="PANTHER" id="PTHR32071">
    <property type="entry name" value="TRANSCRIPTIONAL REGULATORY PROTEIN"/>
    <property type="match status" value="1"/>
</dbReference>
<dbReference type="SMART" id="SM00448">
    <property type="entry name" value="REC"/>
    <property type="match status" value="1"/>
</dbReference>
<reference evidence="8 9" key="1">
    <citation type="submission" date="2016-10" db="EMBL/GenBank/DDBJ databases">
        <authorList>
            <person name="de Groot N.N."/>
        </authorList>
    </citation>
    <scope>NUCLEOTIDE SEQUENCE [LARGE SCALE GENOMIC DNA]</scope>
    <source>
        <strain evidence="8 9">ASO4-2</strain>
    </source>
</reference>
<keyword evidence="5" id="KW-0597">Phosphoprotein</keyword>
<keyword evidence="3" id="KW-0805">Transcription regulation</keyword>
<evidence type="ECO:0000313" key="9">
    <source>
        <dbReference type="Proteomes" id="UP000198771"/>
    </source>
</evidence>
<dbReference type="PROSITE" id="PS50045">
    <property type="entry name" value="SIGMA54_INTERACT_4"/>
    <property type="match status" value="1"/>
</dbReference>
<dbReference type="InterPro" id="IPR011006">
    <property type="entry name" value="CheY-like_superfamily"/>
</dbReference>
<keyword evidence="2" id="KW-0067">ATP-binding</keyword>
<dbReference type="PRINTS" id="PR01590">
    <property type="entry name" value="HTHFIS"/>
</dbReference>
<proteinExistence type="predicted"/>
<evidence type="ECO:0000259" key="7">
    <source>
        <dbReference type="PROSITE" id="PS50110"/>
    </source>
</evidence>
<dbReference type="Pfam" id="PF02954">
    <property type="entry name" value="HTH_8"/>
    <property type="match status" value="1"/>
</dbReference>
<dbReference type="PROSITE" id="PS00688">
    <property type="entry name" value="SIGMA54_INTERACT_3"/>
    <property type="match status" value="1"/>
</dbReference>
<dbReference type="Gene3D" id="3.40.50.300">
    <property type="entry name" value="P-loop containing nucleotide triphosphate hydrolases"/>
    <property type="match status" value="1"/>
</dbReference>
<evidence type="ECO:0000256" key="5">
    <source>
        <dbReference type="PROSITE-ProRule" id="PRU00169"/>
    </source>
</evidence>
<evidence type="ECO:0000256" key="1">
    <source>
        <dbReference type="ARBA" id="ARBA00022741"/>
    </source>
</evidence>
<dbReference type="InterPro" id="IPR002197">
    <property type="entry name" value="HTH_Fis"/>
</dbReference>
<gene>
    <name evidence="8" type="ORF">SAMN05660653_01074</name>
</gene>
<dbReference type="InterPro" id="IPR058031">
    <property type="entry name" value="AAA_lid_NorR"/>
</dbReference>
<dbReference type="InterPro" id="IPR001789">
    <property type="entry name" value="Sig_transdc_resp-reg_receiver"/>
</dbReference>
<dbReference type="FunFam" id="3.40.50.300:FF:000006">
    <property type="entry name" value="DNA-binding transcriptional regulator NtrC"/>
    <property type="match status" value="1"/>
</dbReference>
<keyword evidence="1" id="KW-0547">Nucleotide-binding</keyword>
<dbReference type="Gene3D" id="1.10.10.60">
    <property type="entry name" value="Homeodomain-like"/>
    <property type="match status" value="1"/>
</dbReference>